<evidence type="ECO:0000313" key="2">
    <source>
        <dbReference type="EMBL" id="XCM80248.1"/>
    </source>
</evidence>
<dbReference type="Gene3D" id="1.10.287.1060">
    <property type="entry name" value="ESAT-6-like"/>
    <property type="match status" value="1"/>
</dbReference>
<dbReference type="AlphaFoldDB" id="A0AAU8JV92"/>
<evidence type="ECO:0008006" key="3">
    <source>
        <dbReference type="Google" id="ProtNLM"/>
    </source>
</evidence>
<proteinExistence type="predicted"/>
<sequence>MADKVVIKPWEVHGEGREFENISNDFGRAALDLENRLAGLGTPWGADEPGTGFGHAYGEAREGVLGGLQGLSERLRKIGAGLHTMADNAERNDGDVRADFSGLEAGLPNGGGTGHRPTAV</sequence>
<protein>
    <recommendedName>
        <fullName evidence="3">Excreted virulence factor EspC (Type VII ESX diderm)</fullName>
    </recommendedName>
</protein>
<dbReference type="KEGG" id="kcm:ABWK59_15615"/>
<feature type="region of interest" description="Disordered" evidence="1">
    <location>
        <begin position="86"/>
        <end position="120"/>
    </location>
</feature>
<dbReference type="EMBL" id="CP159872">
    <property type="protein sequence ID" value="XCM80248.1"/>
    <property type="molecule type" value="Genomic_DNA"/>
</dbReference>
<accession>A0AAU8JV92</accession>
<dbReference type="RefSeq" id="WP_354641187.1">
    <property type="nucleotide sequence ID" value="NZ_CP159872.1"/>
</dbReference>
<gene>
    <name evidence="2" type="ORF">ABWK59_15615</name>
</gene>
<evidence type="ECO:0000256" key="1">
    <source>
        <dbReference type="SAM" id="MobiDB-lite"/>
    </source>
</evidence>
<organism evidence="2">
    <name type="scientific">Kitasatospora camelliae</name>
    <dbReference type="NCBI Taxonomy" id="3156397"/>
    <lineage>
        <taxon>Bacteria</taxon>
        <taxon>Bacillati</taxon>
        <taxon>Actinomycetota</taxon>
        <taxon>Actinomycetes</taxon>
        <taxon>Kitasatosporales</taxon>
        <taxon>Streptomycetaceae</taxon>
        <taxon>Kitasatospora</taxon>
    </lineage>
</organism>
<feature type="compositionally biased region" description="Basic and acidic residues" evidence="1">
    <location>
        <begin position="88"/>
        <end position="98"/>
    </location>
</feature>
<name>A0AAU8JV92_9ACTN</name>
<reference evidence="2" key="1">
    <citation type="submission" date="2024-06" db="EMBL/GenBank/DDBJ databases">
        <title>The genome sequences of Kitasatospora sp. strain HUAS MG31.</title>
        <authorList>
            <person name="Mo P."/>
        </authorList>
    </citation>
    <scope>NUCLEOTIDE SEQUENCE</scope>
    <source>
        <strain evidence="2">HUAS MG31</strain>
    </source>
</reference>